<dbReference type="EMBL" id="JAPDRQ010000207">
    <property type="protein sequence ID" value="KAJ9652264.1"/>
    <property type="molecule type" value="Genomic_DNA"/>
</dbReference>
<evidence type="ECO:0000313" key="2">
    <source>
        <dbReference type="Proteomes" id="UP001172386"/>
    </source>
</evidence>
<gene>
    <name evidence="1" type="ORF">H2198_008474</name>
</gene>
<accession>A0ACC2ZX71</accession>
<proteinExistence type="predicted"/>
<protein>
    <submittedName>
        <fullName evidence="1">Uncharacterized protein</fullName>
    </submittedName>
</protein>
<keyword evidence="2" id="KW-1185">Reference proteome</keyword>
<comment type="caution">
    <text evidence="1">The sequence shown here is derived from an EMBL/GenBank/DDBJ whole genome shotgun (WGS) entry which is preliminary data.</text>
</comment>
<dbReference type="Proteomes" id="UP001172386">
    <property type="component" value="Unassembled WGS sequence"/>
</dbReference>
<reference evidence="1" key="1">
    <citation type="submission" date="2022-10" db="EMBL/GenBank/DDBJ databases">
        <title>Culturing micro-colonial fungi from biological soil crusts in the Mojave desert and describing Neophaeococcomyces mojavensis, and introducing the new genera and species Taxawa tesnikishii.</title>
        <authorList>
            <person name="Kurbessoian T."/>
            <person name="Stajich J.E."/>
        </authorList>
    </citation>
    <scope>NUCLEOTIDE SEQUENCE</scope>
    <source>
        <strain evidence="1">JES_112</strain>
    </source>
</reference>
<evidence type="ECO:0000313" key="1">
    <source>
        <dbReference type="EMBL" id="KAJ9652264.1"/>
    </source>
</evidence>
<name>A0ACC2ZX71_9EURO</name>
<organism evidence="1 2">
    <name type="scientific">Neophaeococcomyces mojaviensis</name>
    <dbReference type="NCBI Taxonomy" id="3383035"/>
    <lineage>
        <taxon>Eukaryota</taxon>
        <taxon>Fungi</taxon>
        <taxon>Dikarya</taxon>
        <taxon>Ascomycota</taxon>
        <taxon>Pezizomycotina</taxon>
        <taxon>Eurotiomycetes</taxon>
        <taxon>Chaetothyriomycetidae</taxon>
        <taxon>Chaetothyriales</taxon>
        <taxon>Chaetothyriales incertae sedis</taxon>
        <taxon>Neophaeococcomyces</taxon>
    </lineage>
</organism>
<sequence>MAKSRVLISGAGPAGTVLAYWLGKHGFDIVILERSSSRRSLGQIIDIEGPSQEIVTRMGIMEEIKAKTTHEAGIRFVGAHNEEVATFPTGSIGVSNEIEIMRGDLADAFFDAAKSQANIDIRLGCTIQSLRQTESKVVVSIQDRINNLTTDEEYDLLVACDGMRSTTRDLILPAPEYKDCLKPIGAFAAFFSIPATPEDGPLARVYSMTNRRTATIKPLNKTTSSAYLTYLNSDPKFDEARNSGNIQTQKHLIAKLFENERWEVPRLIEEMMQTDNFYFESLAQTRLNRWSYGRCVLLGDTAYAPSPLTGQGTNLAILGAYLLASKLVQNPEEPTKAFEAWETKMRPYVDQVQPIPLGGYLPYLINPATAVGVWVLRKIVALAAWSQVWMYFPEIKNVPFDLPDL</sequence>